<dbReference type="EMBL" id="GBRH01250754">
    <property type="protein sequence ID" value="JAD47141.1"/>
    <property type="molecule type" value="Transcribed_RNA"/>
</dbReference>
<protein>
    <submittedName>
        <fullName evidence="1">Uncharacterized protein</fullName>
    </submittedName>
</protein>
<evidence type="ECO:0000313" key="1">
    <source>
        <dbReference type="EMBL" id="JAD47141.1"/>
    </source>
</evidence>
<proteinExistence type="predicted"/>
<dbReference type="AlphaFoldDB" id="A0A0A9A7V0"/>
<reference evidence="1" key="1">
    <citation type="submission" date="2014-09" db="EMBL/GenBank/DDBJ databases">
        <authorList>
            <person name="Magalhaes I.L.F."/>
            <person name="Oliveira U."/>
            <person name="Santos F.R."/>
            <person name="Vidigal T.H.D.A."/>
            <person name="Brescovit A.D."/>
            <person name="Santos A.J."/>
        </authorList>
    </citation>
    <scope>NUCLEOTIDE SEQUENCE</scope>
    <source>
        <tissue evidence="1">Shoot tissue taken approximately 20 cm above the soil surface</tissue>
    </source>
</reference>
<reference evidence="1" key="2">
    <citation type="journal article" date="2015" name="Data Brief">
        <title>Shoot transcriptome of the giant reed, Arundo donax.</title>
        <authorList>
            <person name="Barrero R.A."/>
            <person name="Guerrero F.D."/>
            <person name="Moolhuijzen P."/>
            <person name="Goolsby J.A."/>
            <person name="Tidwell J."/>
            <person name="Bellgard S.E."/>
            <person name="Bellgard M.I."/>
        </authorList>
    </citation>
    <scope>NUCLEOTIDE SEQUENCE</scope>
    <source>
        <tissue evidence="1">Shoot tissue taken approximately 20 cm above the soil surface</tissue>
    </source>
</reference>
<organism evidence="1">
    <name type="scientific">Arundo donax</name>
    <name type="common">Giant reed</name>
    <name type="synonym">Donax arundinaceus</name>
    <dbReference type="NCBI Taxonomy" id="35708"/>
    <lineage>
        <taxon>Eukaryota</taxon>
        <taxon>Viridiplantae</taxon>
        <taxon>Streptophyta</taxon>
        <taxon>Embryophyta</taxon>
        <taxon>Tracheophyta</taxon>
        <taxon>Spermatophyta</taxon>
        <taxon>Magnoliopsida</taxon>
        <taxon>Liliopsida</taxon>
        <taxon>Poales</taxon>
        <taxon>Poaceae</taxon>
        <taxon>PACMAD clade</taxon>
        <taxon>Arundinoideae</taxon>
        <taxon>Arundineae</taxon>
        <taxon>Arundo</taxon>
    </lineage>
</organism>
<sequence length="40" mass="4828">MHFSLQTDPRVQMLIGFYGRSQGKHWQCWQWTVSTTVWPC</sequence>
<accession>A0A0A9A7V0</accession>
<name>A0A0A9A7V0_ARUDO</name>